<reference evidence="1 2" key="1">
    <citation type="submission" date="2016-08" db="EMBL/GenBank/DDBJ databases">
        <authorList>
            <person name="Seilhamer J.J."/>
        </authorList>
    </citation>
    <scope>NUCLEOTIDE SEQUENCE [LARGE SCALE GENOMIC DNA]</scope>
    <source>
        <strain evidence="1 2">CCBAU 10071</strain>
    </source>
</reference>
<dbReference type="EMBL" id="FMAE01000015">
    <property type="protein sequence ID" value="SCB51138.1"/>
    <property type="molecule type" value="Genomic_DNA"/>
</dbReference>
<evidence type="ECO:0000313" key="1">
    <source>
        <dbReference type="EMBL" id="SCB51138.1"/>
    </source>
</evidence>
<name>A0A1C3XFW6_9BRAD</name>
<gene>
    <name evidence="1" type="ORF">GA0061099_101530</name>
</gene>
<organism evidence="1 2">
    <name type="scientific">Bradyrhizobium yuanmingense</name>
    <dbReference type="NCBI Taxonomy" id="108015"/>
    <lineage>
        <taxon>Bacteria</taxon>
        <taxon>Pseudomonadati</taxon>
        <taxon>Pseudomonadota</taxon>
        <taxon>Alphaproteobacteria</taxon>
        <taxon>Hyphomicrobiales</taxon>
        <taxon>Nitrobacteraceae</taxon>
        <taxon>Bradyrhizobium</taxon>
    </lineage>
</organism>
<protein>
    <submittedName>
        <fullName evidence="1">Uncharacterized protein</fullName>
    </submittedName>
</protein>
<evidence type="ECO:0000313" key="2">
    <source>
        <dbReference type="Proteomes" id="UP000183174"/>
    </source>
</evidence>
<dbReference type="Proteomes" id="UP000183174">
    <property type="component" value="Unassembled WGS sequence"/>
</dbReference>
<dbReference type="AlphaFoldDB" id="A0A1C3XFW6"/>
<sequence>MGLFTHRPRHGERGRVKAAWSYNASNYTYTTQGAIGGTSSYGSVPSFTNLVIGATMTGGNSSQSLESPYLVDANATLH</sequence>
<proteinExistence type="predicted"/>
<accession>A0A1C3XFW6</accession>